<evidence type="ECO:0000313" key="1">
    <source>
        <dbReference type="EMBL" id="SVA37319.1"/>
    </source>
</evidence>
<sequence>MPELYAGGDGVSLVAVEFFFHWSFWNRSYVTVLITEDTCYELLTTRFVRDSITAMLNNIC</sequence>
<proteinExistence type="predicted"/>
<dbReference type="AlphaFoldDB" id="A0A381VAD6"/>
<name>A0A381VAD6_9ZZZZ</name>
<protein>
    <submittedName>
        <fullName evidence="1">Uncharacterized protein</fullName>
    </submittedName>
</protein>
<organism evidence="1">
    <name type="scientific">marine metagenome</name>
    <dbReference type="NCBI Taxonomy" id="408172"/>
    <lineage>
        <taxon>unclassified sequences</taxon>
        <taxon>metagenomes</taxon>
        <taxon>ecological metagenomes</taxon>
    </lineage>
</organism>
<gene>
    <name evidence="1" type="ORF">METZ01_LOCUS90173</name>
</gene>
<reference evidence="1" key="1">
    <citation type="submission" date="2018-05" db="EMBL/GenBank/DDBJ databases">
        <authorList>
            <person name="Lanie J.A."/>
            <person name="Ng W.-L."/>
            <person name="Kazmierczak K.M."/>
            <person name="Andrzejewski T.M."/>
            <person name="Davidsen T.M."/>
            <person name="Wayne K.J."/>
            <person name="Tettelin H."/>
            <person name="Glass J.I."/>
            <person name="Rusch D."/>
            <person name="Podicherti R."/>
            <person name="Tsui H.-C.T."/>
            <person name="Winkler M.E."/>
        </authorList>
    </citation>
    <scope>NUCLEOTIDE SEQUENCE</scope>
</reference>
<accession>A0A381VAD6</accession>
<dbReference type="EMBL" id="UINC01008286">
    <property type="protein sequence ID" value="SVA37319.1"/>
    <property type="molecule type" value="Genomic_DNA"/>
</dbReference>